<evidence type="ECO:0000313" key="4">
    <source>
        <dbReference type="Proteomes" id="UP001287356"/>
    </source>
</evidence>
<organism evidence="3 4">
    <name type="scientific">Lasiosphaeria ovina</name>
    <dbReference type="NCBI Taxonomy" id="92902"/>
    <lineage>
        <taxon>Eukaryota</taxon>
        <taxon>Fungi</taxon>
        <taxon>Dikarya</taxon>
        <taxon>Ascomycota</taxon>
        <taxon>Pezizomycotina</taxon>
        <taxon>Sordariomycetes</taxon>
        <taxon>Sordariomycetidae</taxon>
        <taxon>Sordariales</taxon>
        <taxon>Lasiosphaeriaceae</taxon>
        <taxon>Lasiosphaeria</taxon>
    </lineage>
</organism>
<evidence type="ECO:0000259" key="2">
    <source>
        <dbReference type="Pfam" id="PF22685"/>
    </source>
</evidence>
<dbReference type="GO" id="GO:0000166">
    <property type="term" value="F:nucleotide binding"/>
    <property type="evidence" value="ECO:0007669"/>
    <property type="project" value="InterPro"/>
</dbReference>
<dbReference type="Pfam" id="PF22685">
    <property type="entry name" value="Gal80p_C-like"/>
    <property type="match status" value="1"/>
</dbReference>
<dbReference type="EMBL" id="JAULSN010000004">
    <property type="protein sequence ID" value="KAK3374162.1"/>
    <property type="molecule type" value="Genomic_DNA"/>
</dbReference>
<evidence type="ECO:0000259" key="1">
    <source>
        <dbReference type="Pfam" id="PF01408"/>
    </source>
</evidence>
<evidence type="ECO:0008006" key="5">
    <source>
        <dbReference type="Google" id="ProtNLM"/>
    </source>
</evidence>
<dbReference type="InterPro" id="IPR055080">
    <property type="entry name" value="Gal80p-like_C"/>
</dbReference>
<dbReference type="SUPFAM" id="SSF55347">
    <property type="entry name" value="Glyceraldehyde-3-phosphate dehydrogenase-like, C-terminal domain"/>
    <property type="match status" value="1"/>
</dbReference>
<proteinExistence type="predicted"/>
<dbReference type="InterPro" id="IPR036291">
    <property type="entry name" value="NAD(P)-bd_dom_sf"/>
</dbReference>
<dbReference type="SUPFAM" id="SSF51735">
    <property type="entry name" value="NAD(P)-binding Rossmann-fold domains"/>
    <property type="match status" value="1"/>
</dbReference>
<dbReference type="Gene3D" id="3.40.50.720">
    <property type="entry name" value="NAD(P)-binding Rossmann-like Domain"/>
    <property type="match status" value="1"/>
</dbReference>
<protein>
    <recommendedName>
        <fullName evidence="5">Oxidoreductase</fullName>
    </recommendedName>
</protein>
<dbReference type="Gene3D" id="3.30.360.10">
    <property type="entry name" value="Dihydrodipicolinate Reductase, domain 2"/>
    <property type="match status" value="1"/>
</dbReference>
<dbReference type="InterPro" id="IPR051317">
    <property type="entry name" value="Gfo/Idh/MocA_oxidoreduct"/>
</dbReference>
<dbReference type="InterPro" id="IPR000683">
    <property type="entry name" value="Gfo/Idh/MocA-like_OxRdtase_N"/>
</dbReference>
<gene>
    <name evidence="3" type="ORF">B0T24DRAFT_657769</name>
</gene>
<dbReference type="PANTHER" id="PTHR43708">
    <property type="entry name" value="CONSERVED EXPRESSED OXIDOREDUCTASE (EUROFUNG)"/>
    <property type="match status" value="1"/>
</dbReference>
<reference evidence="3" key="2">
    <citation type="submission" date="2023-06" db="EMBL/GenBank/DDBJ databases">
        <authorList>
            <consortium name="Lawrence Berkeley National Laboratory"/>
            <person name="Haridas S."/>
            <person name="Hensen N."/>
            <person name="Bonometti L."/>
            <person name="Westerberg I."/>
            <person name="Brannstrom I.O."/>
            <person name="Guillou S."/>
            <person name="Cros-Aarteil S."/>
            <person name="Calhoun S."/>
            <person name="Kuo A."/>
            <person name="Mondo S."/>
            <person name="Pangilinan J."/>
            <person name="Riley R."/>
            <person name="Labutti K."/>
            <person name="Andreopoulos B."/>
            <person name="Lipzen A."/>
            <person name="Chen C."/>
            <person name="Yanf M."/>
            <person name="Daum C."/>
            <person name="Ng V."/>
            <person name="Clum A."/>
            <person name="Steindorff A."/>
            <person name="Ohm R."/>
            <person name="Martin F."/>
            <person name="Silar P."/>
            <person name="Natvig D."/>
            <person name="Lalanne C."/>
            <person name="Gautier V."/>
            <person name="Ament-Velasquez S.L."/>
            <person name="Kruys A."/>
            <person name="Hutchinson M.I."/>
            <person name="Powell A.J."/>
            <person name="Barry K."/>
            <person name="Miller A.N."/>
            <person name="Grigoriev I.V."/>
            <person name="Debuchy R."/>
            <person name="Gladieux P."/>
            <person name="Thoren M.H."/>
            <person name="Johannesson H."/>
        </authorList>
    </citation>
    <scope>NUCLEOTIDE SEQUENCE</scope>
    <source>
        <strain evidence="3">CBS 958.72</strain>
    </source>
</reference>
<reference evidence="3" key="1">
    <citation type="journal article" date="2023" name="Mol. Phylogenet. Evol.">
        <title>Genome-scale phylogeny and comparative genomics of the fungal order Sordariales.</title>
        <authorList>
            <person name="Hensen N."/>
            <person name="Bonometti L."/>
            <person name="Westerberg I."/>
            <person name="Brannstrom I.O."/>
            <person name="Guillou S."/>
            <person name="Cros-Aarteil S."/>
            <person name="Calhoun S."/>
            <person name="Haridas S."/>
            <person name="Kuo A."/>
            <person name="Mondo S."/>
            <person name="Pangilinan J."/>
            <person name="Riley R."/>
            <person name="LaButti K."/>
            <person name="Andreopoulos B."/>
            <person name="Lipzen A."/>
            <person name="Chen C."/>
            <person name="Yan M."/>
            <person name="Daum C."/>
            <person name="Ng V."/>
            <person name="Clum A."/>
            <person name="Steindorff A."/>
            <person name="Ohm R.A."/>
            <person name="Martin F."/>
            <person name="Silar P."/>
            <person name="Natvig D.O."/>
            <person name="Lalanne C."/>
            <person name="Gautier V."/>
            <person name="Ament-Velasquez S.L."/>
            <person name="Kruys A."/>
            <person name="Hutchinson M.I."/>
            <person name="Powell A.J."/>
            <person name="Barry K."/>
            <person name="Miller A.N."/>
            <person name="Grigoriev I.V."/>
            <person name="Debuchy R."/>
            <person name="Gladieux P."/>
            <person name="Hiltunen Thoren M."/>
            <person name="Johannesson H."/>
        </authorList>
    </citation>
    <scope>NUCLEOTIDE SEQUENCE</scope>
    <source>
        <strain evidence="3">CBS 958.72</strain>
    </source>
</reference>
<dbReference type="PANTHER" id="PTHR43708:SF1">
    <property type="entry name" value="GALACTOSE_LACTOSE METABOLISM REGULATORY PROTEIN GAL80"/>
    <property type="match status" value="1"/>
</dbReference>
<name>A0AAE0KDI3_9PEZI</name>
<sequence>MAPIRVGLIGLGAVSGGMMAPGRWAYCAHFPSILKSPAYELVALANSTVESAQRSIDFHKLPSTVKAYGSPEDLAKDPDVDLIVVSVNVQKHLFLTKPALQSGKDVFVEWPLGASLEEAEELTKLAREAGVKTVVGAQGRASPVVSAVRKILAEGKIGKVISSHVFGCTSYAPIDFWIKGAEYYLEMKSGGNPFYISFGHFLDSFTHVLGDFKLDTLQSILDTQCTTVSVLDMETGEVVNPAYTRTAPDHIIVQGRLESGAVASISFRGTKLAINDSSIQWIISGTEGEIEITVPASSQWQVQDAQPKLRLKINKEAEVEEVDYDAELDTDHDDVAGLDRTALNIGLVYEAYRKGDTDRYPTFEDALKLHKLLHRIATVANFI</sequence>
<evidence type="ECO:0000313" key="3">
    <source>
        <dbReference type="EMBL" id="KAK3374162.1"/>
    </source>
</evidence>
<keyword evidence="4" id="KW-1185">Reference proteome</keyword>
<dbReference type="Proteomes" id="UP001287356">
    <property type="component" value="Unassembled WGS sequence"/>
</dbReference>
<feature type="domain" description="Gfo/Idh/MocA-like oxidoreductase N-terminal" evidence="1">
    <location>
        <begin position="4"/>
        <end position="136"/>
    </location>
</feature>
<dbReference type="Pfam" id="PF01408">
    <property type="entry name" value="GFO_IDH_MocA"/>
    <property type="match status" value="1"/>
</dbReference>
<comment type="caution">
    <text evidence="3">The sequence shown here is derived from an EMBL/GenBank/DDBJ whole genome shotgun (WGS) entry which is preliminary data.</text>
</comment>
<feature type="domain" description="Gal80p-like C-terminal" evidence="2">
    <location>
        <begin position="143"/>
        <end position="293"/>
    </location>
</feature>
<accession>A0AAE0KDI3</accession>
<dbReference type="AlphaFoldDB" id="A0AAE0KDI3"/>